<keyword evidence="2" id="KW-1185">Reference proteome</keyword>
<proteinExistence type="predicted"/>
<dbReference type="EMBL" id="VSRR010078932">
    <property type="protein sequence ID" value="MPC88778.1"/>
    <property type="molecule type" value="Genomic_DNA"/>
</dbReference>
<sequence length="70" mass="8199">MRRPHFRRQCGGSVAYGVTCGARQDIHYLLVKSAYLLRQDFCSLSRLINQDRQDHEAQCRMSTRSLSVRR</sequence>
<gene>
    <name evidence="1" type="ORF">E2C01_083699</name>
</gene>
<reference evidence="1 2" key="1">
    <citation type="submission" date="2019-05" db="EMBL/GenBank/DDBJ databases">
        <title>Another draft genome of Portunus trituberculatus and its Hox gene families provides insights of decapod evolution.</title>
        <authorList>
            <person name="Jeong J.-H."/>
            <person name="Song I."/>
            <person name="Kim S."/>
            <person name="Choi T."/>
            <person name="Kim D."/>
            <person name="Ryu S."/>
            <person name="Kim W."/>
        </authorList>
    </citation>
    <scope>NUCLEOTIDE SEQUENCE [LARGE SCALE GENOMIC DNA]</scope>
    <source>
        <tissue evidence="1">Muscle</tissue>
    </source>
</reference>
<comment type="caution">
    <text evidence="1">The sequence shown here is derived from an EMBL/GenBank/DDBJ whole genome shotgun (WGS) entry which is preliminary data.</text>
</comment>
<evidence type="ECO:0000313" key="1">
    <source>
        <dbReference type="EMBL" id="MPC88778.1"/>
    </source>
</evidence>
<dbReference type="AlphaFoldDB" id="A0A5B7J789"/>
<organism evidence="1 2">
    <name type="scientific">Portunus trituberculatus</name>
    <name type="common">Swimming crab</name>
    <name type="synonym">Neptunus trituberculatus</name>
    <dbReference type="NCBI Taxonomy" id="210409"/>
    <lineage>
        <taxon>Eukaryota</taxon>
        <taxon>Metazoa</taxon>
        <taxon>Ecdysozoa</taxon>
        <taxon>Arthropoda</taxon>
        <taxon>Crustacea</taxon>
        <taxon>Multicrustacea</taxon>
        <taxon>Malacostraca</taxon>
        <taxon>Eumalacostraca</taxon>
        <taxon>Eucarida</taxon>
        <taxon>Decapoda</taxon>
        <taxon>Pleocyemata</taxon>
        <taxon>Brachyura</taxon>
        <taxon>Eubrachyura</taxon>
        <taxon>Portunoidea</taxon>
        <taxon>Portunidae</taxon>
        <taxon>Portuninae</taxon>
        <taxon>Portunus</taxon>
    </lineage>
</organism>
<name>A0A5B7J789_PORTR</name>
<evidence type="ECO:0000313" key="2">
    <source>
        <dbReference type="Proteomes" id="UP000324222"/>
    </source>
</evidence>
<dbReference type="Proteomes" id="UP000324222">
    <property type="component" value="Unassembled WGS sequence"/>
</dbReference>
<accession>A0A5B7J789</accession>
<protein>
    <submittedName>
        <fullName evidence="1">Uncharacterized protein</fullName>
    </submittedName>
</protein>